<dbReference type="Gene3D" id="3.90.1310.10">
    <property type="entry name" value="Penicillin-binding protein 2a (Domain 2)"/>
    <property type="match status" value="1"/>
</dbReference>
<dbReference type="Pfam" id="PF00905">
    <property type="entry name" value="Transpeptidase"/>
    <property type="match status" value="1"/>
</dbReference>
<dbReference type="AlphaFoldDB" id="A0A381RA26"/>
<dbReference type="PANTHER" id="PTHR30627:SF1">
    <property type="entry name" value="PEPTIDOGLYCAN D,D-TRANSPEPTIDASE FTSI"/>
    <property type="match status" value="1"/>
</dbReference>
<dbReference type="EMBL" id="UINC01001694">
    <property type="protein sequence ID" value="SUZ86697.1"/>
    <property type="molecule type" value="Genomic_DNA"/>
</dbReference>
<feature type="domain" description="PASTA" evidence="3">
    <location>
        <begin position="597"/>
        <end position="656"/>
    </location>
</feature>
<dbReference type="SUPFAM" id="SSF56601">
    <property type="entry name" value="beta-lactamase/transpeptidase-like"/>
    <property type="match status" value="1"/>
</dbReference>
<dbReference type="InterPro" id="IPR001460">
    <property type="entry name" value="PCN-bd_Tpept"/>
</dbReference>
<keyword evidence="2" id="KW-0472">Membrane</keyword>
<dbReference type="Gene3D" id="3.30.10.20">
    <property type="match status" value="1"/>
</dbReference>
<proteinExistence type="predicted"/>
<evidence type="ECO:0000313" key="4">
    <source>
        <dbReference type="EMBL" id="SUZ86697.1"/>
    </source>
</evidence>
<dbReference type="InterPro" id="IPR005543">
    <property type="entry name" value="PASTA_dom"/>
</dbReference>
<evidence type="ECO:0000256" key="2">
    <source>
        <dbReference type="ARBA" id="ARBA00023136"/>
    </source>
</evidence>
<dbReference type="GO" id="GO:0005886">
    <property type="term" value="C:plasma membrane"/>
    <property type="evidence" value="ECO:0007669"/>
    <property type="project" value="TreeGrafter"/>
</dbReference>
<name>A0A381RA26_9ZZZZ</name>
<dbReference type="InterPro" id="IPR036138">
    <property type="entry name" value="PBP_dimer_sf"/>
</dbReference>
<dbReference type="SUPFAM" id="SSF54184">
    <property type="entry name" value="Penicillin-binding protein 2x (pbp-2x), c-terminal domain"/>
    <property type="match status" value="1"/>
</dbReference>
<dbReference type="GO" id="GO:0008658">
    <property type="term" value="F:penicillin binding"/>
    <property type="evidence" value="ECO:0007669"/>
    <property type="project" value="InterPro"/>
</dbReference>
<sequence length="661" mass="69872">MSGGLIVARAAQVQVVQGPFWREQAENQHHTSVEIAAVRGSVLDRSGVELAISGETFDVSVAPRELRDVEAVTRLLVETLGLDEQVVRAATASSKPWRLLPEAHPPSVREVLEDVPGVYLEREHRRFYPQGGLARGLLGTVRGGEASGGIEQAYDHVLQGVMGQAVLATGPTGKSIPGESVVVERPREGGQVVLTLDVDVQEIGRRVLTEAIQETGARGGELVMTDPGTGDVLAMVSIQGESTNVLSAINTPYEPGSTLKPLTVAGLLQNGLASLEDVFDTESGSWTVEGRTIEDVNSEHGPMTLARALQISSSVGVAKAAQVMSPAVQYENLRDFGLGALTGIGLPGESRGKLRLPEDWSGQSPASLAIGYEISTTPLQMSMAYGVLANGGMLMKPRLVKEIRDSNGKVTDQFPPRTVRRVVSPDVAREVTDALVGVVEDGTGTRAQLGALKVAGKSGTSRAYSDSAYQAGKYFASFVGFFPAEDPQLVVMVKLDHPQGSFYGGSVAAPVTRATMEAVLAARNAPIDRWVFVARAQDLTVPPTKANGGELPLVVRFAEVRLGENPGATPMRGSNASVLSESALLGDLSPADLRPEDRTMARVPDVVGLPVRTAARRLHEAGLRVELDGSGVVRKMVPEAGSMVIPGDTVRVASADESEDD</sequence>
<dbReference type="CDD" id="cd06575">
    <property type="entry name" value="PASTA_Pbp2x-like_2"/>
    <property type="match status" value="1"/>
</dbReference>
<dbReference type="GO" id="GO:0071555">
    <property type="term" value="P:cell wall organization"/>
    <property type="evidence" value="ECO:0007669"/>
    <property type="project" value="TreeGrafter"/>
</dbReference>
<evidence type="ECO:0000259" key="3">
    <source>
        <dbReference type="PROSITE" id="PS51178"/>
    </source>
</evidence>
<reference evidence="4" key="1">
    <citation type="submission" date="2018-05" db="EMBL/GenBank/DDBJ databases">
        <authorList>
            <person name="Lanie J.A."/>
            <person name="Ng W.-L."/>
            <person name="Kazmierczak K.M."/>
            <person name="Andrzejewski T.M."/>
            <person name="Davidsen T.M."/>
            <person name="Wayne K.J."/>
            <person name="Tettelin H."/>
            <person name="Glass J.I."/>
            <person name="Rusch D."/>
            <person name="Podicherti R."/>
            <person name="Tsui H.-C.T."/>
            <person name="Winkler M.E."/>
        </authorList>
    </citation>
    <scope>NUCLEOTIDE SEQUENCE</scope>
</reference>
<protein>
    <recommendedName>
        <fullName evidence="3">PASTA domain-containing protein</fullName>
    </recommendedName>
</protein>
<dbReference type="SUPFAM" id="SSF56519">
    <property type="entry name" value="Penicillin binding protein dimerisation domain"/>
    <property type="match status" value="1"/>
</dbReference>
<dbReference type="InterPro" id="IPR050515">
    <property type="entry name" value="Beta-lactam/transpept"/>
</dbReference>
<comment type="subcellular location">
    <subcellularLocation>
        <location evidence="1">Membrane</location>
    </subcellularLocation>
</comment>
<accession>A0A381RA26</accession>
<dbReference type="SMART" id="SM00740">
    <property type="entry name" value="PASTA"/>
    <property type="match status" value="1"/>
</dbReference>
<organism evidence="4">
    <name type="scientific">marine metagenome</name>
    <dbReference type="NCBI Taxonomy" id="408172"/>
    <lineage>
        <taxon>unclassified sequences</taxon>
        <taxon>metagenomes</taxon>
        <taxon>ecological metagenomes</taxon>
    </lineage>
</organism>
<dbReference type="InterPro" id="IPR012338">
    <property type="entry name" value="Beta-lactam/transpept-like"/>
</dbReference>
<dbReference type="Gene3D" id="3.40.710.10">
    <property type="entry name" value="DD-peptidase/beta-lactamase superfamily"/>
    <property type="match status" value="1"/>
</dbReference>
<dbReference type="PROSITE" id="PS51178">
    <property type="entry name" value="PASTA"/>
    <property type="match status" value="1"/>
</dbReference>
<dbReference type="Pfam" id="PF03717">
    <property type="entry name" value="PBP_dimer"/>
    <property type="match status" value="1"/>
</dbReference>
<dbReference type="Pfam" id="PF03793">
    <property type="entry name" value="PASTA"/>
    <property type="match status" value="1"/>
</dbReference>
<dbReference type="InterPro" id="IPR005311">
    <property type="entry name" value="PBP_dimer"/>
</dbReference>
<dbReference type="Gene3D" id="3.30.450.330">
    <property type="match status" value="1"/>
</dbReference>
<gene>
    <name evidence="4" type="ORF">METZ01_LOCUS39551</name>
</gene>
<dbReference type="PANTHER" id="PTHR30627">
    <property type="entry name" value="PEPTIDOGLYCAN D,D-TRANSPEPTIDASE"/>
    <property type="match status" value="1"/>
</dbReference>
<evidence type="ECO:0000256" key="1">
    <source>
        <dbReference type="ARBA" id="ARBA00004370"/>
    </source>
</evidence>